<feature type="transmembrane region" description="Helical" evidence="2">
    <location>
        <begin position="364"/>
        <end position="383"/>
    </location>
</feature>
<dbReference type="AlphaFoldDB" id="A0A9X4BG74"/>
<keyword evidence="2" id="KW-1133">Transmembrane helix</keyword>
<reference evidence="3" key="1">
    <citation type="submission" date="2023-02" db="EMBL/GenBank/DDBJ databases">
        <title>Tahibacter soli sp. nov. isolated from soil.</title>
        <authorList>
            <person name="Baek J.H."/>
            <person name="Lee J.K."/>
            <person name="Choi D.G."/>
            <person name="Jeon C.O."/>
        </authorList>
    </citation>
    <scope>NUCLEOTIDE SEQUENCE</scope>
    <source>
        <strain evidence="3">BL</strain>
    </source>
</reference>
<evidence type="ECO:0000313" key="4">
    <source>
        <dbReference type="Proteomes" id="UP001139971"/>
    </source>
</evidence>
<comment type="caution">
    <text evidence="3">The sequence shown here is derived from an EMBL/GenBank/DDBJ whole genome shotgun (WGS) entry which is preliminary data.</text>
</comment>
<name>A0A9X4BG74_9GAMM</name>
<evidence type="ECO:0000313" key="3">
    <source>
        <dbReference type="EMBL" id="MDC8012330.1"/>
    </source>
</evidence>
<keyword evidence="2" id="KW-0472">Membrane</keyword>
<keyword evidence="4" id="KW-1185">Reference proteome</keyword>
<feature type="transmembrane region" description="Helical" evidence="2">
    <location>
        <begin position="415"/>
        <end position="435"/>
    </location>
</feature>
<gene>
    <name evidence="3" type="ORF">OD750_007180</name>
</gene>
<dbReference type="InterPro" id="IPR026467">
    <property type="entry name" value="Ser/Gly_Cys_C_dom"/>
</dbReference>
<dbReference type="RefSeq" id="WP_263543823.1">
    <property type="nucleotide sequence ID" value="NZ_JAOVZO020000008.1"/>
</dbReference>
<sequence length="477" mass="51008">MHTVPVWTEDRRELWRRLSEHPIGTTGCDFDFAARLAHEHGWSADVARGAIEEYRRFCFLSIVAGHVVTPSDAVDEVWHLHLTYTRDYWETFCPHVLGAPLHHEPTRGGRDESARHRRQYAQTLAAYQAWFGAPPENYWPHVARAFGAGKAYRRVDLKAAIVLPRPRLPSRRAWAFAAAGAALLAVAPLIKAQSLGPLDWNGPSFLGFYLLLLVAGAVLAIVLRRQLRDTGATHNAVNLDPWQTAYLAGGAARAVDASVAELLARKVAYMDVADDKFHVDNPSGLEPPLDIVAREARKPVALKLLVVRLRAAFEPLRAKLEQRGLVLTRAQAWRVGALSALPFALTAALGIAKIMIGISRDRPIAFLVILVIVTAVIAVALFFNRPERSVAGDAVLASLRQRHAHATRAPRDSDIGLAVALAGTAVLSGTAFAAYHEVRNPPGSSGDGGSGGSSCSSGDGGDGGGGGGCGGCGGGGD</sequence>
<proteinExistence type="predicted"/>
<feature type="compositionally biased region" description="Gly residues" evidence="1">
    <location>
        <begin position="445"/>
        <end position="477"/>
    </location>
</feature>
<protein>
    <submittedName>
        <fullName evidence="3">TIGR04222 domain-containing membrane protein</fullName>
    </submittedName>
</protein>
<accession>A0A9X4BG74</accession>
<feature type="transmembrane region" description="Helical" evidence="2">
    <location>
        <begin position="202"/>
        <end position="223"/>
    </location>
</feature>
<dbReference type="Proteomes" id="UP001139971">
    <property type="component" value="Unassembled WGS sequence"/>
</dbReference>
<dbReference type="NCBIfam" id="TIGR04222">
    <property type="entry name" value="near_uncomplex"/>
    <property type="match status" value="1"/>
</dbReference>
<evidence type="ECO:0000256" key="2">
    <source>
        <dbReference type="SAM" id="Phobius"/>
    </source>
</evidence>
<keyword evidence="2" id="KW-0812">Transmembrane</keyword>
<feature type="region of interest" description="Disordered" evidence="1">
    <location>
        <begin position="438"/>
        <end position="477"/>
    </location>
</feature>
<feature type="transmembrane region" description="Helical" evidence="2">
    <location>
        <begin position="173"/>
        <end position="190"/>
    </location>
</feature>
<evidence type="ECO:0000256" key="1">
    <source>
        <dbReference type="SAM" id="MobiDB-lite"/>
    </source>
</evidence>
<organism evidence="3 4">
    <name type="scientific">Tahibacter soli</name>
    <dbReference type="NCBI Taxonomy" id="2983605"/>
    <lineage>
        <taxon>Bacteria</taxon>
        <taxon>Pseudomonadati</taxon>
        <taxon>Pseudomonadota</taxon>
        <taxon>Gammaproteobacteria</taxon>
        <taxon>Lysobacterales</taxon>
        <taxon>Rhodanobacteraceae</taxon>
        <taxon>Tahibacter</taxon>
    </lineage>
</organism>
<dbReference type="EMBL" id="JAOVZO020000008">
    <property type="protein sequence ID" value="MDC8012330.1"/>
    <property type="molecule type" value="Genomic_DNA"/>
</dbReference>
<feature type="transmembrane region" description="Helical" evidence="2">
    <location>
        <begin position="335"/>
        <end position="358"/>
    </location>
</feature>